<sequence length="220" mass="23506">MKQWIMKCTAALAVSMAFTAGAQVAPQNLAHAAAGFVAVPQAGSAAIPPLAHTLPFKGQYMIKRNHCAPAAAQMILSTFGIKVDQATLAKKMGTTTSGTSWEGSMNTLNAYVKPRGYKFTLATDVTKRPLTLMSRLSHDIGVLRRATDLAVWPEKLPWNKGKEFPGNTGHLIVAYGYNSVKGTVTIFDPSKPTGGRHTIAVTTLAGAFQTGFGMRDISRL</sequence>
<comment type="caution">
    <text evidence="3">The sequence shown here is derived from an EMBL/GenBank/DDBJ whole genome shotgun (WGS) entry which is preliminary data.</text>
</comment>
<dbReference type="RefSeq" id="WP_185101672.1">
    <property type="nucleotide sequence ID" value="NZ_BAAAXY010000070.1"/>
</dbReference>
<evidence type="ECO:0000259" key="2">
    <source>
        <dbReference type="Pfam" id="PF13529"/>
    </source>
</evidence>
<protein>
    <recommendedName>
        <fullName evidence="2">Peptidase C39-like domain-containing protein</fullName>
    </recommendedName>
</protein>
<dbReference type="Pfam" id="PF13529">
    <property type="entry name" value="Peptidase_C39_2"/>
    <property type="match status" value="1"/>
</dbReference>
<name>A0A7X0NNZ1_9ACTN</name>
<dbReference type="InterPro" id="IPR039564">
    <property type="entry name" value="Peptidase_C39-like"/>
</dbReference>
<evidence type="ECO:0000256" key="1">
    <source>
        <dbReference type="SAM" id="SignalP"/>
    </source>
</evidence>
<evidence type="ECO:0000313" key="4">
    <source>
        <dbReference type="Proteomes" id="UP000565579"/>
    </source>
</evidence>
<dbReference type="Proteomes" id="UP000565579">
    <property type="component" value="Unassembled WGS sequence"/>
</dbReference>
<evidence type="ECO:0000313" key="3">
    <source>
        <dbReference type="EMBL" id="MBB6546942.1"/>
    </source>
</evidence>
<feature type="domain" description="Peptidase C39-like" evidence="2">
    <location>
        <begin position="55"/>
        <end position="189"/>
    </location>
</feature>
<organism evidence="3 4">
    <name type="scientific">Nonomuraea rubra</name>
    <dbReference type="NCBI Taxonomy" id="46180"/>
    <lineage>
        <taxon>Bacteria</taxon>
        <taxon>Bacillati</taxon>
        <taxon>Actinomycetota</taxon>
        <taxon>Actinomycetes</taxon>
        <taxon>Streptosporangiales</taxon>
        <taxon>Streptosporangiaceae</taxon>
        <taxon>Nonomuraea</taxon>
    </lineage>
</organism>
<feature type="signal peptide" evidence="1">
    <location>
        <begin position="1"/>
        <end position="22"/>
    </location>
</feature>
<dbReference type="EMBL" id="JACHMI010000001">
    <property type="protein sequence ID" value="MBB6546942.1"/>
    <property type="molecule type" value="Genomic_DNA"/>
</dbReference>
<dbReference type="Gene3D" id="3.90.70.10">
    <property type="entry name" value="Cysteine proteinases"/>
    <property type="match status" value="1"/>
</dbReference>
<dbReference type="AlphaFoldDB" id="A0A7X0NNZ1"/>
<gene>
    <name evidence="3" type="ORF">HD593_001737</name>
</gene>
<keyword evidence="4" id="KW-1185">Reference proteome</keyword>
<feature type="chain" id="PRO_5039057158" description="Peptidase C39-like domain-containing protein" evidence="1">
    <location>
        <begin position="23"/>
        <end position="220"/>
    </location>
</feature>
<accession>A0A7X0NNZ1</accession>
<keyword evidence="1" id="KW-0732">Signal</keyword>
<proteinExistence type="predicted"/>
<reference evidence="3 4" key="1">
    <citation type="submission" date="2020-08" db="EMBL/GenBank/DDBJ databases">
        <title>Sequencing the genomes of 1000 actinobacteria strains.</title>
        <authorList>
            <person name="Klenk H.-P."/>
        </authorList>
    </citation>
    <scope>NUCLEOTIDE SEQUENCE [LARGE SCALE GENOMIC DNA]</scope>
    <source>
        <strain evidence="3 4">DSM 43768</strain>
    </source>
</reference>